<dbReference type="InterPro" id="IPR036388">
    <property type="entry name" value="WH-like_DNA-bd_sf"/>
</dbReference>
<evidence type="ECO:0000256" key="4">
    <source>
        <dbReference type="ARBA" id="ARBA00022741"/>
    </source>
</evidence>
<dbReference type="Pfam" id="PF23559">
    <property type="entry name" value="WHD_DRP"/>
    <property type="match status" value="1"/>
</dbReference>
<dbReference type="Proteomes" id="UP000233837">
    <property type="component" value="Unassembled WGS sequence"/>
</dbReference>
<dbReference type="GO" id="GO:0043531">
    <property type="term" value="F:ADP binding"/>
    <property type="evidence" value="ECO:0007669"/>
    <property type="project" value="InterPro"/>
</dbReference>
<name>A0A2I0VI67_9ASPA</name>
<dbReference type="GO" id="GO:0051707">
    <property type="term" value="P:response to other organism"/>
    <property type="evidence" value="ECO:0007669"/>
    <property type="project" value="UniProtKB-ARBA"/>
</dbReference>
<dbReference type="GO" id="GO:0006952">
    <property type="term" value="P:defense response"/>
    <property type="evidence" value="ECO:0007669"/>
    <property type="project" value="UniProtKB-KW"/>
</dbReference>
<dbReference type="InterPro" id="IPR041118">
    <property type="entry name" value="Rx_N"/>
</dbReference>
<evidence type="ECO:0000259" key="9">
    <source>
        <dbReference type="Pfam" id="PF18052"/>
    </source>
</evidence>
<feature type="region of interest" description="Disordered" evidence="7">
    <location>
        <begin position="166"/>
        <end position="187"/>
    </location>
</feature>
<evidence type="ECO:0000259" key="10">
    <source>
        <dbReference type="Pfam" id="PF23559"/>
    </source>
</evidence>
<reference evidence="11 12" key="1">
    <citation type="journal article" date="2016" name="Sci. Rep.">
        <title>The Dendrobium catenatum Lindl. genome sequence provides insights into polysaccharide synthase, floral development and adaptive evolution.</title>
        <authorList>
            <person name="Zhang G.Q."/>
            <person name="Xu Q."/>
            <person name="Bian C."/>
            <person name="Tsai W.C."/>
            <person name="Yeh C.M."/>
            <person name="Liu K.W."/>
            <person name="Yoshida K."/>
            <person name="Zhang L.S."/>
            <person name="Chang S.B."/>
            <person name="Chen F."/>
            <person name="Shi Y."/>
            <person name="Su Y.Y."/>
            <person name="Zhang Y.Q."/>
            <person name="Chen L.J."/>
            <person name="Yin Y."/>
            <person name="Lin M."/>
            <person name="Huang H."/>
            <person name="Deng H."/>
            <person name="Wang Z.W."/>
            <person name="Zhu S.L."/>
            <person name="Zhao X."/>
            <person name="Deng C."/>
            <person name="Niu S.C."/>
            <person name="Huang J."/>
            <person name="Wang M."/>
            <person name="Liu G.H."/>
            <person name="Yang H.J."/>
            <person name="Xiao X.J."/>
            <person name="Hsiao Y.Y."/>
            <person name="Wu W.L."/>
            <person name="Chen Y.Y."/>
            <person name="Mitsuda N."/>
            <person name="Ohme-Takagi M."/>
            <person name="Luo Y.B."/>
            <person name="Van de Peer Y."/>
            <person name="Liu Z.J."/>
        </authorList>
    </citation>
    <scope>NUCLEOTIDE SEQUENCE [LARGE SCALE GENOMIC DNA]</scope>
    <source>
        <tissue evidence="11">The whole plant</tissue>
    </source>
</reference>
<dbReference type="Gene3D" id="1.20.5.4130">
    <property type="match status" value="1"/>
</dbReference>
<evidence type="ECO:0000256" key="7">
    <source>
        <dbReference type="SAM" id="MobiDB-lite"/>
    </source>
</evidence>
<dbReference type="InterPro" id="IPR042197">
    <property type="entry name" value="Apaf_helical"/>
</dbReference>
<evidence type="ECO:0000256" key="5">
    <source>
        <dbReference type="ARBA" id="ARBA00022821"/>
    </source>
</evidence>
<evidence type="ECO:0000256" key="3">
    <source>
        <dbReference type="ARBA" id="ARBA00022737"/>
    </source>
</evidence>
<dbReference type="Pfam" id="PF00931">
    <property type="entry name" value="NB-ARC"/>
    <property type="match status" value="1"/>
</dbReference>
<dbReference type="Gene3D" id="3.40.50.300">
    <property type="entry name" value="P-loop containing nucleotide triphosphate hydrolases"/>
    <property type="match status" value="1"/>
</dbReference>
<evidence type="ECO:0000256" key="6">
    <source>
        <dbReference type="ARBA" id="ARBA00022840"/>
    </source>
</evidence>
<gene>
    <name evidence="11" type="primary">RGA4</name>
    <name evidence="11" type="ORF">MA16_Dca024903</name>
</gene>
<dbReference type="AlphaFoldDB" id="A0A2I0VI67"/>
<dbReference type="InterPro" id="IPR002182">
    <property type="entry name" value="NB-ARC"/>
</dbReference>
<keyword evidence="3" id="KW-0677">Repeat</keyword>
<protein>
    <submittedName>
        <fullName evidence="11">Disease resistance protein RGA4</fullName>
    </submittedName>
</protein>
<dbReference type="InterPro" id="IPR058922">
    <property type="entry name" value="WHD_DRP"/>
</dbReference>
<dbReference type="EMBL" id="KZ503536">
    <property type="protein sequence ID" value="PKU63074.1"/>
    <property type="molecule type" value="Genomic_DNA"/>
</dbReference>
<reference evidence="11 12" key="2">
    <citation type="journal article" date="2017" name="Nature">
        <title>The Apostasia genome and the evolution of orchids.</title>
        <authorList>
            <person name="Zhang G.Q."/>
            <person name="Liu K.W."/>
            <person name="Li Z."/>
            <person name="Lohaus R."/>
            <person name="Hsiao Y.Y."/>
            <person name="Niu S.C."/>
            <person name="Wang J.Y."/>
            <person name="Lin Y.C."/>
            <person name="Xu Q."/>
            <person name="Chen L.J."/>
            <person name="Yoshida K."/>
            <person name="Fujiwara S."/>
            <person name="Wang Z.W."/>
            <person name="Zhang Y.Q."/>
            <person name="Mitsuda N."/>
            <person name="Wang M."/>
            <person name="Liu G.H."/>
            <person name="Pecoraro L."/>
            <person name="Huang H.X."/>
            <person name="Xiao X.J."/>
            <person name="Lin M."/>
            <person name="Wu X.Y."/>
            <person name="Wu W.L."/>
            <person name="Chen Y.Y."/>
            <person name="Chang S.B."/>
            <person name="Sakamoto S."/>
            <person name="Ohme-Takagi M."/>
            <person name="Yagi M."/>
            <person name="Zeng S.J."/>
            <person name="Shen C.Y."/>
            <person name="Yeh C.M."/>
            <person name="Luo Y.B."/>
            <person name="Tsai W.C."/>
            <person name="Van de Peer Y."/>
            <person name="Liu Z.J."/>
        </authorList>
    </citation>
    <scope>NUCLEOTIDE SEQUENCE [LARGE SCALE GENOMIC DNA]</scope>
    <source>
        <tissue evidence="11">The whole plant</tissue>
    </source>
</reference>
<keyword evidence="2" id="KW-0433">Leucine-rich repeat</keyword>
<dbReference type="Gene3D" id="3.80.10.10">
    <property type="entry name" value="Ribonuclease Inhibitor"/>
    <property type="match status" value="1"/>
</dbReference>
<keyword evidence="6" id="KW-0067">ATP-binding</keyword>
<proteinExistence type="inferred from homology"/>
<feature type="compositionally biased region" description="Basic and acidic residues" evidence="7">
    <location>
        <begin position="166"/>
        <end position="178"/>
    </location>
</feature>
<keyword evidence="4" id="KW-0547">Nucleotide-binding</keyword>
<dbReference type="Pfam" id="PF18052">
    <property type="entry name" value="Rx_N"/>
    <property type="match status" value="1"/>
</dbReference>
<evidence type="ECO:0000256" key="1">
    <source>
        <dbReference type="ARBA" id="ARBA00008894"/>
    </source>
</evidence>
<evidence type="ECO:0000313" key="12">
    <source>
        <dbReference type="Proteomes" id="UP000233837"/>
    </source>
</evidence>
<dbReference type="PRINTS" id="PR00364">
    <property type="entry name" value="DISEASERSIST"/>
</dbReference>
<comment type="similarity">
    <text evidence="1">Belongs to the disease resistance NB-LRR family.</text>
</comment>
<feature type="domain" description="Disease resistance protein winged helix" evidence="10">
    <location>
        <begin position="461"/>
        <end position="526"/>
    </location>
</feature>
<dbReference type="GO" id="GO:0005524">
    <property type="term" value="F:ATP binding"/>
    <property type="evidence" value="ECO:0007669"/>
    <property type="project" value="UniProtKB-KW"/>
</dbReference>
<dbReference type="PANTHER" id="PTHR36766">
    <property type="entry name" value="PLANT BROAD-SPECTRUM MILDEW RESISTANCE PROTEIN RPW8"/>
    <property type="match status" value="1"/>
</dbReference>
<sequence>MEVAGWFVGPIMNKIIKACSDYLVEQVGWRTGMKKKLERLRENHPKIQAVVFAANQAKIIDQTPGLKEWIWQLRDAVDEANDVLDEFEYMKLKEQLSKNIGETKESTAFSESSRFLIERARKIGKSVFNVDPNLKRLEAVVKKLGKVSADVSTFLHLIDSAKLEQQEQQRQLSEERETGSFPTNDLIGRGKEKERVMEWLRKSSNEHRGTTLYGNISLLCIVGHGGMGKTTLLQHVYKDEITKEFDLKMWVSVSNNFDVKKVIADMLECLNKKRPRLETLVAFQGRLEEEVMSKKFLLVLDDIWEEDEENRDIIKWEKLLSPLAHGNIDSKILVTTRMDSVAMLIEKVITKKVEIVRLEGLEEDKCLLLLKSYAFAGLENRQNPPENLRDIAGEMVKKLLGFPLAAKVIGGVLSKNLDESHWRKVLENNLLDDKYIHSILRLSYIFLPNPLQNCFAFCCKFPQYHLFNRDDLLQMWISLGFIQPSQGIEDIGERYFDVLLKKALFDKVKYDCIVRDDYKMHDLIHESASKFFAQECVDVLDDEKSFLKISETIRHLSVLNAKPYILSKIEKFKHLHSLFLFYKVSDEDICSALTKIFEASTNLWLLYVFAPYLKVILEEIGNLKHLRYLKIVGCSLTMLPRSLSNLYHLQYIIYDSPWENQPYGDDFLPDIKNLTNLRHINLPEKVRIEVSPP</sequence>
<dbReference type="Gene3D" id="1.10.10.10">
    <property type="entry name" value="Winged helix-like DNA-binding domain superfamily/Winged helix DNA-binding domain"/>
    <property type="match status" value="1"/>
</dbReference>
<evidence type="ECO:0000313" key="11">
    <source>
        <dbReference type="EMBL" id="PKU63074.1"/>
    </source>
</evidence>
<dbReference type="InterPro" id="IPR032675">
    <property type="entry name" value="LRR_dom_sf"/>
</dbReference>
<dbReference type="SUPFAM" id="SSF52540">
    <property type="entry name" value="P-loop containing nucleoside triphosphate hydrolases"/>
    <property type="match status" value="1"/>
</dbReference>
<evidence type="ECO:0000256" key="2">
    <source>
        <dbReference type="ARBA" id="ARBA00022614"/>
    </source>
</evidence>
<keyword evidence="12" id="KW-1185">Reference proteome</keyword>
<dbReference type="Gene3D" id="1.10.8.430">
    <property type="entry name" value="Helical domain of apoptotic protease-activating factors"/>
    <property type="match status" value="1"/>
</dbReference>
<accession>A0A2I0VI67</accession>
<dbReference type="InterPro" id="IPR027417">
    <property type="entry name" value="P-loop_NTPase"/>
</dbReference>
<dbReference type="PANTHER" id="PTHR36766:SF40">
    <property type="entry name" value="DISEASE RESISTANCE PROTEIN RGA3"/>
    <property type="match status" value="1"/>
</dbReference>
<dbReference type="SUPFAM" id="SSF52058">
    <property type="entry name" value="L domain-like"/>
    <property type="match status" value="1"/>
</dbReference>
<feature type="domain" description="Disease resistance N-terminal" evidence="9">
    <location>
        <begin position="12"/>
        <end position="99"/>
    </location>
</feature>
<keyword evidence="5" id="KW-0611">Plant defense</keyword>
<organism evidence="11 12">
    <name type="scientific">Dendrobium catenatum</name>
    <dbReference type="NCBI Taxonomy" id="906689"/>
    <lineage>
        <taxon>Eukaryota</taxon>
        <taxon>Viridiplantae</taxon>
        <taxon>Streptophyta</taxon>
        <taxon>Embryophyta</taxon>
        <taxon>Tracheophyta</taxon>
        <taxon>Spermatophyta</taxon>
        <taxon>Magnoliopsida</taxon>
        <taxon>Liliopsida</taxon>
        <taxon>Asparagales</taxon>
        <taxon>Orchidaceae</taxon>
        <taxon>Epidendroideae</taxon>
        <taxon>Malaxideae</taxon>
        <taxon>Dendrobiinae</taxon>
        <taxon>Dendrobium</taxon>
    </lineage>
</organism>
<feature type="domain" description="NB-ARC" evidence="8">
    <location>
        <begin position="193"/>
        <end position="376"/>
    </location>
</feature>
<evidence type="ECO:0000259" key="8">
    <source>
        <dbReference type="Pfam" id="PF00931"/>
    </source>
</evidence>